<dbReference type="GO" id="GO:0043386">
    <property type="term" value="P:mycotoxin biosynthetic process"/>
    <property type="evidence" value="ECO:0007669"/>
    <property type="project" value="InterPro"/>
</dbReference>
<dbReference type="GO" id="GO:0016491">
    <property type="term" value="F:oxidoreductase activity"/>
    <property type="evidence" value="ECO:0007669"/>
    <property type="project" value="UniProtKB-KW"/>
</dbReference>
<keyword evidence="5" id="KW-1185">Reference proteome</keyword>
<comment type="similarity">
    <text evidence="3">Belongs to the ustYa family.</text>
</comment>
<protein>
    <submittedName>
        <fullName evidence="4">Uncharacterized protein</fullName>
    </submittedName>
</protein>
<proteinExistence type="inferred from homology"/>
<organism evidence="4 5">
    <name type="scientific">Didymella heteroderae</name>
    <dbReference type="NCBI Taxonomy" id="1769908"/>
    <lineage>
        <taxon>Eukaryota</taxon>
        <taxon>Fungi</taxon>
        <taxon>Dikarya</taxon>
        <taxon>Ascomycota</taxon>
        <taxon>Pezizomycotina</taxon>
        <taxon>Dothideomycetes</taxon>
        <taxon>Pleosporomycetidae</taxon>
        <taxon>Pleosporales</taxon>
        <taxon>Pleosporineae</taxon>
        <taxon>Didymellaceae</taxon>
        <taxon>Didymella</taxon>
    </lineage>
</organism>
<dbReference type="PANTHER" id="PTHR33365">
    <property type="entry name" value="YALI0B05434P"/>
    <property type="match status" value="1"/>
</dbReference>
<dbReference type="AlphaFoldDB" id="A0A9P4WYU3"/>
<evidence type="ECO:0000256" key="2">
    <source>
        <dbReference type="ARBA" id="ARBA00023002"/>
    </source>
</evidence>
<gene>
    <name evidence="4" type="ORF">E8E12_005162</name>
</gene>
<dbReference type="PANTHER" id="PTHR33365:SF11">
    <property type="entry name" value="TAT PATHWAY SIGNAL SEQUENCE"/>
    <property type="match status" value="1"/>
</dbReference>
<accession>A0A9P4WYU3</accession>
<name>A0A9P4WYU3_9PLEO</name>
<evidence type="ECO:0000313" key="5">
    <source>
        <dbReference type="Proteomes" id="UP000758155"/>
    </source>
</evidence>
<comment type="pathway">
    <text evidence="1">Mycotoxin biosynthesis.</text>
</comment>
<reference evidence="4" key="1">
    <citation type="submission" date="2019-04" db="EMBL/GenBank/DDBJ databases">
        <title>Sequencing of skin fungus with MAO and IRED activity.</title>
        <authorList>
            <person name="Marsaioli A.J."/>
            <person name="Bonatto J.M.C."/>
            <person name="Reis Junior O."/>
        </authorList>
    </citation>
    <scope>NUCLEOTIDE SEQUENCE</scope>
    <source>
        <strain evidence="4">28M1</strain>
    </source>
</reference>
<comment type="caution">
    <text evidence="4">The sequence shown here is derived from an EMBL/GenBank/DDBJ whole genome shotgun (WGS) entry which is preliminary data.</text>
</comment>
<dbReference type="InterPro" id="IPR021765">
    <property type="entry name" value="UstYa-like"/>
</dbReference>
<keyword evidence="2" id="KW-0560">Oxidoreductase</keyword>
<sequence>MPSMFGNMPFTYGKVSNESSTDHESRTYLGPGRITLWSRVCEIALKSRWPSSFFLLLVILATQIQILHRQPASQPVGGEINGIVPNFGTSQKKFTKDTRYNSDHKTSASIAITKANWLALAPRGGGMLDLPDYAQHILPPPMHYEEFPRLKGKDTYVLAAFHQMHCLHHISMTMDSLAMQMRAGNTTMDEHELAHNDHCFDYLRNAIMCMADTTLEGQIEGDDWDGETGTDGTGAMHVCRNWDEIVRWAEGRRLYDVAHL</sequence>
<dbReference type="OrthoDB" id="3687641at2759"/>
<evidence type="ECO:0000256" key="1">
    <source>
        <dbReference type="ARBA" id="ARBA00004685"/>
    </source>
</evidence>
<dbReference type="EMBL" id="SWKV01000003">
    <property type="protein sequence ID" value="KAF3046881.1"/>
    <property type="molecule type" value="Genomic_DNA"/>
</dbReference>
<evidence type="ECO:0000256" key="3">
    <source>
        <dbReference type="ARBA" id="ARBA00035112"/>
    </source>
</evidence>
<evidence type="ECO:0000313" key="4">
    <source>
        <dbReference type="EMBL" id="KAF3046881.1"/>
    </source>
</evidence>
<dbReference type="Pfam" id="PF11807">
    <property type="entry name" value="UstYa"/>
    <property type="match status" value="1"/>
</dbReference>
<dbReference type="Proteomes" id="UP000758155">
    <property type="component" value="Unassembled WGS sequence"/>
</dbReference>